<evidence type="ECO:0008006" key="3">
    <source>
        <dbReference type="Google" id="ProtNLM"/>
    </source>
</evidence>
<dbReference type="EMBL" id="ASPP01001728">
    <property type="protein sequence ID" value="ETO35320.1"/>
    <property type="molecule type" value="Genomic_DNA"/>
</dbReference>
<organism evidence="1 2">
    <name type="scientific">Reticulomyxa filosa</name>
    <dbReference type="NCBI Taxonomy" id="46433"/>
    <lineage>
        <taxon>Eukaryota</taxon>
        <taxon>Sar</taxon>
        <taxon>Rhizaria</taxon>
        <taxon>Retaria</taxon>
        <taxon>Foraminifera</taxon>
        <taxon>Monothalamids</taxon>
        <taxon>Reticulomyxidae</taxon>
        <taxon>Reticulomyxa</taxon>
    </lineage>
</organism>
<dbReference type="PANTHER" id="PTHR33099:SF7">
    <property type="entry name" value="MYND-TYPE DOMAIN-CONTAINING PROTEIN"/>
    <property type="match status" value="1"/>
</dbReference>
<keyword evidence="2" id="KW-1185">Reference proteome</keyword>
<gene>
    <name evidence="1" type="ORF">RFI_01741</name>
</gene>
<sequence>SREIINVRVKEYTNDKNIEFPIVKIPSLRSIARQLTFPINDKSLSKIIEISTESPYVHGTEAKIDKEVRTGVELSSKQFVLKNFFHNPRNNPILEKIRLELAGHIECIIAVPYKFLVYEAGWLLYIFFNNCGFFKPHVETKCQKGHFATLLLSLPTEEGFEGGSLILSFEGKNVEWNPSQEEKSDGEPLMDWLAFYTDISYEIKTVTKGRRVMIAFNLIIPTEFQDDIKYFNANAKK</sequence>
<evidence type="ECO:0000313" key="2">
    <source>
        <dbReference type="Proteomes" id="UP000023152"/>
    </source>
</evidence>
<name>X6P9T6_RETFI</name>
<dbReference type="Gene3D" id="2.60.120.620">
    <property type="entry name" value="q2cbj1_9rhob like domain"/>
    <property type="match status" value="1"/>
</dbReference>
<accession>X6P9T6</accession>
<comment type="caution">
    <text evidence="1">The sequence shown here is derived from an EMBL/GenBank/DDBJ whole genome shotgun (WGS) entry which is preliminary data.</text>
</comment>
<dbReference type="Proteomes" id="UP000023152">
    <property type="component" value="Unassembled WGS sequence"/>
</dbReference>
<feature type="non-terminal residue" evidence="1">
    <location>
        <position position="1"/>
    </location>
</feature>
<protein>
    <recommendedName>
        <fullName evidence="3">Fe2OG dioxygenase domain-containing protein</fullName>
    </recommendedName>
</protein>
<dbReference type="AlphaFoldDB" id="X6P9T6"/>
<reference evidence="1 2" key="1">
    <citation type="journal article" date="2013" name="Curr. Biol.">
        <title>The Genome of the Foraminiferan Reticulomyxa filosa.</title>
        <authorList>
            <person name="Glockner G."/>
            <person name="Hulsmann N."/>
            <person name="Schleicher M."/>
            <person name="Noegel A.A."/>
            <person name="Eichinger L."/>
            <person name="Gallinger C."/>
            <person name="Pawlowski J."/>
            <person name="Sierra R."/>
            <person name="Euteneuer U."/>
            <person name="Pillet L."/>
            <person name="Moustafa A."/>
            <person name="Platzer M."/>
            <person name="Groth M."/>
            <person name="Szafranski K."/>
            <person name="Schliwa M."/>
        </authorList>
    </citation>
    <scope>NUCLEOTIDE SEQUENCE [LARGE SCALE GENOMIC DNA]</scope>
</reference>
<proteinExistence type="predicted"/>
<dbReference type="OrthoDB" id="27483at2759"/>
<evidence type="ECO:0000313" key="1">
    <source>
        <dbReference type="EMBL" id="ETO35320.1"/>
    </source>
</evidence>
<dbReference type="PANTHER" id="PTHR33099">
    <property type="entry name" value="FE2OG DIOXYGENASE DOMAIN-CONTAINING PROTEIN"/>
    <property type="match status" value="1"/>
</dbReference>